<feature type="compositionally biased region" description="Polar residues" evidence="1">
    <location>
        <begin position="56"/>
        <end position="66"/>
    </location>
</feature>
<reference evidence="2" key="2">
    <citation type="journal article" date="2022" name="Res Sq">
        <title>Comparative Genomics Reveals Insights into the Divergent Evolution of Astigmatic Mites and Household Pest Adaptations.</title>
        <authorList>
            <person name="Xiong Q."/>
            <person name="Wan A.T.-Y."/>
            <person name="Liu X.-Y."/>
            <person name="Fung C.S.-H."/>
            <person name="Xiao X."/>
            <person name="Malainual N."/>
            <person name="Hou J."/>
            <person name="Wang L."/>
            <person name="Wang M."/>
            <person name="Yang K."/>
            <person name="Cui Y."/>
            <person name="Leung E."/>
            <person name="Nong W."/>
            <person name="Shin S.-K."/>
            <person name="Au S."/>
            <person name="Jeong K.Y."/>
            <person name="Chew F.T."/>
            <person name="Hui J."/>
            <person name="Leung T.F."/>
            <person name="Tungtrongchitr A."/>
            <person name="Zhong N."/>
            <person name="Liu Z."/>
            <person name="Tsui S."/>
        </authorList>
    </citation>
    <scope>NUCLEOTIDE SEQUENCE</scope>
    <source>
        <strain evidence="2">Derf</strain>
        <tissue evidence="2">Whole organism</tissue>
    </source>
</reference>
<dbReference type="EMBL" id="ASGP02000001">
    <property type="protein sequence ID" value="KAH9527418.1"/>
    <property type="molecule type" value="Genomic_DNA"/>
</dbReference>
<accession>A0A922IEZ1</accession>
<evidence type="ECO:0000313" key="3">
    <source>
        <dbReference type="Proteomes" id="UP000790347"/>
    </source>
</evidence>
<gene>
    <name evidence="2" type="ORF">DERF_001432</name>
</gene>
<sequence>MSTNLVQETHKQNELMLPAPTSMITNQNQPPMASLSTVTSTNNSNNNNGTVLTTTEPNDLTSAQSNICPMSKMSDAELIVFIDPAAFD</sequence>
<reference evidence="2" key="1">
    <citation type="submission" date="2013-05" db="EMBL/GenBank/DDBJ databases">
        <authorList>
            <person name="Yim A.K.Y."/>
            <person name="Chan T.F."/>
            <person name="Ji K.M."/>
            <person name="Liu X.Y."/>
            <person name="Zhou J.W."/>
            <person name="Li R.Q."/>
            <person name="Yang K.Y."/>
            <person name="Li J."/>
            <person name="Li M."/>
            <person name="Law P.T.W."/>
            <person name="Wu Y.L."/>
            <person name="Cai Z.L."/>
            <person name="Qin H."/>
            <person name="Bao Y."/>
            <person name="Leung R.K.K."/>
            <person name="Ng P.K.S."/>
            <person name="Zou J."/>
            <person name="Zhong X.J."/>
            <person name="Ran P.X."/>
            <person name="Zhong N.S."/>
            <person name="Liu Z.G."/>
            <person name="Tsui S.K.W."/>
        </authorList>
    </citation>
    <scope>NUCLEOTIDE SEQUENCE</scope>
    <source>
        <strain evidence="2">Derf</strain>
        <tissue evidence="2">Whole organism</tissue>
    </source>
</reference>
<comment type="caution">
    <text evidence="2">The sequence shown here is derived from an EMBL/GenBank/DDBJ whole genome shotgun (WGS) entry which is preliminary data.</text>
</comment>
<dbReference type="Proteomes" id="UP000790347">
    <property type="component" value="Unassembled WGS sequence"/>
</dbReference>
<organism evidence="2 3">
    <name type="scientific">Dermatophagoides farinae</name>
    <name type="common">American house dust mite</name>
    <dbReference type="NCBI Taxonomy" id="6954"/>
    <lineage>
        <taxon>Eukaryota</taxon>
        <taxon>Metazoa</taxon>
        <taxon>Ecdysozoa</taxon>
        <taxon>Arthropoda</taxon>
        <taxon>Chelicerata</taxon>
        <taxon>Arachnida</taxon>
        <taxon>Acari</taxon>
        <taxon>Acariformes</taxon>
        <taxon>Sarcoptiformes</taxon>
        <taxon>Astigmata</taxon>
        <taxon>Psoroptidia</taxon>
        <taxon>Analgoidea</taxon>
        <taxon>Pyroglyphidae</taxon>
        <taxon>Dermatophagoidinae</taxon>
        <taxon>Dermatophagoides</taxon>
    </lineage>
</organism>
<evidence type="ECO:0000256" key="1">
    <source>
        <dbReference type="SAM" id="MobiDB-lite"/>
    </source>
</evidence>
<keyword evidence="3" id="KW-1185">Reference proteome</keyword>
<name>A0A922IEZ1_DERFA</name>
<dbReference type="AlphaFoldDB" id="A0A922IEZ1"/>
<feature type="region of interest" description="Disordered" evidence="1">
    <location>
        <begin position="1"/>
        <end position="66"/>
    </location>
</feature>
<evidence type="ECO:0000313" key="2">
    <source>
        <dbReference type="EMBL" id="KAH9527418.1"/>
    </source>
</evidence>
<feature type="compositionally biased region" description="Low complexity" evidence="1">
    <location>
        <begin position="34"/>
        <end position="55"/>
    </location>
</feature>
<feature type="compositionally biased region" description="Polar residues" evidence="1">
    <location>
        <begin position="22"/>
        <end position="31"/>
    </location>
</feature>
<protein>
    <submittedName>
        <fullName evidence="2">Uncharacterized protein</fullName>
    </submittedName>
</protein>
<proteinExistence type="predicted"/>